<dbReference type="EMBL" id="ASPP01020035">
    <property type="protein sequence ID" value="ETO14439.1"/>
    <property type="molecule type" value="Genomic_DNA"/>
</dbReference>
<protein>
    <submittedName>
        <fullName evidence="2">Uncharacterized protein</fullName>
    </submittedName>
</protein>
<feature type="non-terminal residue" evidence="2">
    <location>
        <position position="1"/>
    </location>
</feature>
<feature type="region of interest" description="Disordered" evidence="1">
    <location>
        <begin position="1"/>
        <end position="33"/>
    </location>
</feature>
<dbReference type="Proteomes" id="UP000023152">
    <property type="component" value="Unassembled WGS sequence"/>
</dbReference>
<accession>X6MKS9</accession>
<evidence type="ECO:0000256" key="1">
    <source>
        <dbReference type="SAM" id="MobiDB-lite"/>
    </source>
</evidence>
<feature type="compositionally biased region" description="Basic and acidic residues" evidence="1">
    <location>
        <begin position="9"/>
        <end position="23"/>
    </location>
</feature>
<evidence type="ECO:0000313" key="2">
    <source>
        <dbReference type="EMBL" id="ETO14439.1"/>
    </source>
</evidence>
<proteinExistence type="predicted"/>
<gene>
    <name evidence="2" type="ORF">RFI_22929</name>
</gene>
<keyword evidence="3" id="KW-1185">Reference proteome</keyword>
<name>X6MKS9_RETFI</name>
<organism evidence="2 3">
    <name type="scientific">Reticulomyxa filosa</name>
    <dbReference type="NCBI Taxonomy" id="46433"/>
    <lineage>
        <taxon>Eukaryota</taxon>
        <taxon>Sar</taxon>
        <taxon>Rhizaria</taxon>
        <taxon>Retaria</taxon>
        <taxon>Foraminifera</taxon>
        <taxon>Monothalamids</taxon>
        <taxon>Reticulomyxidae</taxon>
        <taxon>Reticulomyxa</taxon>
    </lineage>
</organism>
<evidence type="ECO:0000313" key="3">
    <source>
        <dbReference type="Proteomes" id="UP000023152"/>
    </source>
</evidence>
<feature type="compositionally biased region" description="Basic residues" evidence="1">
    <location>
        <begin position="73"/>
        <end position="91"/>
    </location>
</feature>
<feature type="compositionally biased region" description="Basic and acidic residues" evidence="1">
    <location>
        <begin position="58"/>
        <end position="68"/>
    </location>
</feature>
<reference evidence="2 3" key="1">
    <citation type="journal article" date="2013" name="Curr. Biol.">
        <title>The Genome of the Foraminiferan Reticulomyxa filosa.</title>
        <authorList>
            <person name="Glockner G."/>
            <person name="Hulsmann N."/>
            <person name="Schleicher M."/>
            <person name="Noegel A.A."/>
            <person name="Eichinger L."/>
            <person name="Gallinger C."/>
            <person name="Pawlowski J."/>
            <person name="Sierra R."/>
            <person name="Euteneuer U."/>
            <person name="Pillet L."/>
            <person name="Moustafa A."/>
            <person name="Platzer M."/>
            <person name="Groth M."/>
            <person name="Szafranski K."/>
            <person name="Schliwa M."/>
        </authorList>
    </citation>
    <scope>NUCLEOTIDE SEQUENCE [LARGE SCALE GENOMIC DNA]</scope>
</reference>
<dbReference type="AlphaFoldDB" id="X6MKS9"/>
<sequence length="182" mass="21640">QQKKRERRRKETATTKPKKNEQTKKKRKSQMTIHSELMATLTYNDLKICSNKKIKPHKQNEAKSKQNEIRQVNKIKKTNKKKKSKNKKRQRGQAELRQKKKKQNKTKRKKIKKMKCLELWTKSTFVSLLKFSPGVLIKYLNNIFPKLPNTTTRLNAIMSIGDKPAKANELNEHWNDHFVYVI</sequence>
<feature type="compositionally biased region" description="Basic residues" evidence="1">
    <location>
        <begin position="98"/>
        <end position="110"/>
    </location>
</feature>
<feature type="region of interest" description="Disordered" evidence="1">
    <location>
        <begin position="54"/>
        <end position="110"/>
    </location>
</feature>
<comment type="caution">
    <text evidence="2">The sequence shown here is derived from an EMBL/GenBank/DDBJ whole genome shotgun (WGS) entry which is preliminary data.</text>
</comment>
<feature type="non-terminal residue" evidence="2">
    <location>
        <position position="182"/>
    </location>
</feature>